<name>A0AAP5EF31_9GAMM</name>
<evidence type="ECO:0000313" key="2">
    <source>
        <dbReference type="Proteomes" id="UP001226084"/>
    </source>
</evidence>
<sequence length="214" mass="24396">MQHQLWPELLAAASETSGLNVHEYVSKLLLQLDRDLRSLPNPDIFEPRVSVTDRRFLDLAANALKVADGLRARAIRAGNESSAFHQELDTVLRQIGSLLRRLGMGDPQETLDRYYFNEAALDWMKALGIHSSNVRRAFTCYTSEPALLPINEIHRRILNNDRLLKEMLSPSDRMTTADWVHQADHWQSLHRAWVPVLEEFCTQSATISGDLEPV</sequence>
<organism evidence="1 2">
    <name type="scientific">Stenotrophomonas rhizophila</name>
    <dbReference type="NCBI Taxonomy" id="216778"/>
    <lineage>
        <taxon>Bacteria</taxon>
        <taxon>Pseudomonadati</taxon>
        <taxon>Pseudomonadota</taxon>
        <taxon>Gammaproteobacteria</taxon>
        <taxon>Lysobacterales</taxon>
        <taxon>Lysobacteraceae</taxon>
        <taxon>Stenotrophomonas</taxon>
    </lineage>
</organism>
<protein>
    <submittedName>
        <fullName evidence="1">Uncharacterized protein</fullName>
    </submittedName>
</protein>
<evidence type="ECO:0000313" key="1">
    <source>
        <dbReference type="EMBL" id="MDQ1109308.1"/>
    </source>
</evidence>
<dbReference type="EMBL" id="JAUTAS010000001">
    <property type="protein sequence ID" value="MDQ1109308.1"/>
    <property type="molecule type" value="Genomic_DNA"/>
</dbReference>
<dbReference type="RefSeq" id="WP_249833952.1">
    <property type="nucleotide sequence ID" value="NZ_CP088000.1"/>
</dbReference>
<proteinExistence type="predicted"/>
<dbReference type="Proteomes" id="UP001226084">
    <property type="component" value="Unassembled WGS sequence"/>
</dbReference>
<dbReference type="AlphaFoldDB" id="A0AAP5EF31"/>
<accession>A0AAP5EF31</accession>
<reference evidence="1" key="1">
    <citation type="submission" date="2023-07" db="EMBL/GenBank/DDBJ databases">
        <title>Functional and genomic diversity of the sorghum phyllosphere microbiome.</title>
        <authorList>
            <person name="Shade A."/>
        </authorList>
    </citation>
    <scope>NUCLEOTIDE SEQUENCE</scope>
    <source>
        <strain evidence="1">SORGH_AS_0457</strain>
    </source>
</reference>
<comment type="caution">
    <text evidence="1">The sequence shown here is derived from an EMBL/GenBank/DDBJ whole genome shotgun (WGS) entry which is preliminary data.</text>
</comment>
<gene>
    <name evidence="1" type="ORF">QE424_002467</name>
</gene>